<dbReference type="HOGENOM" id="CLU_2109843_0_0_1"/>
<evidence type="ECO:0000256" key="1">
    <source>
        <dbReference type="SAM" id="MobiDB-lite"/>
    </source>
</evidence>
<keyword evidence="3" id="KW-1185">Reference proteome</keyword>
<comment type="caution">
    <text evidence="2">The sequence shown here is derived from an EMBL/GenBank/DDBJ whole genome shotgun (WGS) entry which is preliminary data.</text>
</comment>
<dbReference type="AlphaFoldDB" id="A0A0A2KSL4"/>
<feature type="region of interest" description="Disordered" evidence="1">
    <location>
        <begin position="40"/>
        <end position="66"/>
    </location>
</feature>
<evidence type="ECO:0000313" key="3">
    <source>
        <dbReference type="Proteomes" id="UP000030143"/>
    </source>
</evidence>
<reference evidence="2 3" key="1">
    <citation type="journal article" date="2015" name="Mol. Plant Microbe Interact.">
        <title>Genome, transcriptome, and functional analyses of Penicillium expansum provide new insights into secondary metabolism and pathogenicity.</title>
        <authorList>
            <person name="Ballester A.R."/>
            <person name="Marcet-Houben M."/>
            <person name="Levin E."/>
            <person name="Sela N."/>
            <person name="Selma-Lazaro C."/>
            <person name="Carmona L."/>
            <person name="Wisniewski M."/>
            <person name="Droby S."/>
            <person name="Gonzalez-Candelas L."/>
            <person name="Gabaldon T."/>
        </authorList>
    </citation>
    <scope>NUCLEOTIDE SEQUENCE [LARGE SCALE GENOMIC DNA]</scope>
    <source>
        <strain evidence="2 3">MD-8</strain>
    </source>
</reference>
<evidence type="ECO:0000313" key="2">
    <source>
        <dbReference type="EMBL" id="KGO53924.1"/>
    </source>
</evidence>
<dbReference type="OrthoDB" id="10422507at2759"/>
<sequence>MKAKKQPGDALWCRDWPSRDPGSEVCTPYFPMCGEKLGNQDSLGRSDQVEKKAKKEDAVSPGGKHRTIIGNMQCTAGVQQGLECRETSLRDSRRIVGHQSLCRPFQGTQQPIYGI</sequence>
<dbReference type="RefSeq" id="XP_016596448.1">
    <property type="nucleotide sequence ID" value="XM_016739778.1"/>
</dbReference>
<dbReference type="VEuPathDB" id="FungiDB:PEXP_012190"/>
<accession>A0A0A2KSL4</accession>
<dbReference type="EMBL" id="JQFZ01000240">
    <property type="protein sequence ID" value="KGO53924.1"/>
    <property type="molecule type" value="Genomic_DNA"/>
</dbReference>
<dbReference type="Proteomes" id="UP000030143">
    <property type="component" value="Unassembled WGS sequence"/>
</dbReference>
<feature type="compositionally biased region" description="Basic and acidic residues" evidence="1">
    <location>
        <begin position="47"/>
        <end position="58"/>
    </location>
</feature>
<gene>
    <name evidence="2" type="ORF">PEX2_025030</name>
</gene>
<organism evidence="2 3">
    <name type="scientific">Penicillium expansum</name>
    <name type="common">Blue mold rot fungus</name>
    <dbReference type="NCBI Taxonomy" id="27334"/>
    <lineage>
        <taxon>Eukaryota</taxon>
        <taxon>Fungi</taxon>
        <taxon>Dikarya</taxon>
        <taxon>Ascomycota</taxon>
        <taxon>Pezizomycotina</taxon>
        <taxon>Eurotiomycetes</taxon>
        <taxon>Eurotiomycetidae</taxon>
        <taxon>Eurotiales</taxon>
        <taxon>Aspergillaceae</taxon>
        <taxon>Penicillium</taxon>
    </lineage>
</organism>
<proteinExistence type="predicted"/>
<name>A0A0A2KSL4_PENEN</name>
<protein>
    <submittedName>
        <fullName evidence="2">Uncharacterized protein</fullName>
    </submittedName>
</protein>
<dbReference type="GeneID" id="27675197"/>